<dbReference type="Gene3D" id="1.10.10.10">
    <property type="entry name" value="Winged helix-like DNA-binding domain superfamily/Winged helix DNA-binding domain"/>
    <property type="match status" value="1"/>
</dbReference>
<dbReference type="PANTHER" id="PTHR34236:SF1">
    <property type="entry name" value="DIMETHYL SULFOXIDE REDUCTASE TRANSCRIPTIONAL ACTIVATOR"/>
    <property type="match status" value="1"/>
</dbReference>
<dbReference type="RefSeq" id="WP_229115241.1">
    <property type="nucleotide sequence ID" value="NZ_CP064787.1"/>
</dbReference>
<sequence>MGIVAEITVPGDAFELGASLAPIEDVYVTFERVIPTGGRLFPYVWVSTDDHTLFCQLLQRNPAVEELEMVHREDERALYDVSWRDDTDGFLSCLRTTDLVVLRAGGTASSWEFELRFADQETVSAFQKKCADRDISISVDRVTTKSVSDPLEEKLTKSQRRTVQLALEEGYFDVPRKTTLVELAAELDVSDQAVSARIRRATKKLSQQLLLPRQSEEHEQTPLKQR</sequence>
<reference evidence="5" key="1">
    <citation type="submission" date="2020-11" db="EMBL/GenBank/DDBJ databases">
        <title>Carbohydrate-dependent, anaerobic sulfur respiration: A novel catabolism in halophilic archaea.</title>
        <authorList>
            <person name="Sorokin D.Y."/>
            <person name="Messina E."/>
            <person name="Smedile F."/>
            <person name="La Cono V."/>
            <person name="Hallsworth J.E."/>
            <person name="Yakimov M.M."/>
        </authorList>
    </citation>
    <scope>NUCLEOTIDE SEQUENCE</scope>
    <source>
        <strain evidence="5">HSR12-1</strain>
    </source>
</reference>
<evidence type="ECO:0000256" key="2">
    <source>
        <dbReference type="ARBA" id="ARBA00023163"/>
    </source>
</evidence>
<dbReference type="GeneID" id="68854676"/>
<dbReference type="EMBL" id="CP064787">
    <property type="protein sequence ID" value="QSG05398.1"/>
    <property type="molecule type" value="Genomic_DNA"/>
</dbReference>
<dbReference type="Pfam" id="PF04967">
    <property type="entry name" value="HTH_10"/>
    <property type="match status" value="1"/>
</dbReference>
<dbReference type="InterPro" id="IPR013324">
    <property type="entry name" value="RNA_pol_sigma_r3/r4-like"/>
</dbReference>
<evidence type="ECO:0000256" key="1">
    <source>
        <dbReference type="ARBA" id="ARBA00023015"/>
    </source>
</evidence>
<accession>A0A897MZH3</accession>
<protein>
    <submittedName>
        <fullName evidence="5">Transcriptional regulator, contains HTH domain</fullName>
    </submittedName>
</protein>
<keyword evidence="2" id="KW-0804">Transcription</keyword>
<dbReference type="SUPFAM" id="SSF88659">
    <property type="entry name" value="Sigma3 and sigma4 domains of RNA polymerase sigma factors"/>
    <property type="match status" value="1"/>
</dbReference>
<name>A0A897MZH3_9EURY</name>
<evidence type="ECO:0000313" key="6">
    <source>
        <dbReference type="Proteomes" id="UP000663525"/>
    </source>
</evidence>
<dbReference type="InterPro" id="IPR031803">
    <property type="entry name" value="BAT_GAF/HTH-assoc"/>
</dbReference>
<dbReference type="AlphaFoldDB" id="A0A897MZH3"/>
<evidence type="ECO:0000313" key="5">
    <source>
        <dbReference type="EMBL" id="QSG05398.1"/>
    </source>
</evidence>
<evidence type="ECO:0000259" key="3">
    <source>
        <dbReference type="Pfam" id="PF04967"/>
    </source>
</evidence>
<keyword evidence="1" id="KW-0805">Transcription regulation</keyword>
<dbReference type="Pfam" id="PF15915">
    <property type="entry name" value="BAT"/>
    <property type="match status" value="1"/>
</dbReference>
<organism evidence="5 6">
    <name type="scientific">Halapricum desulfuricans</name>
    <dbReference type="NCBI Taxonomy" id="2841257"/>
    <lineage>
        <taxon>Archaea</taxon>
        <taxon>Methanobacteriati</taxon>
        <taxon>Methanobacteriota</taxon>
        <taxon>Stenosarchaea group</taxon>
        <taxon>Halobacteria</taxon>
        <taxon>Halobacteriales</taxon>
        <taxon>Haloarculaceae</taxon>
        <taxon>Halapricum</taxon>
    </lineage>
</organism>
<gene>
    <name evidence="5" type="ORF">HSR121_1051</name>
</gene>
<dbReference type="PANTHER" id="PTHR34236">
    <property type="entry name" value="DIMETHYL SULFOXIDE REDUCTASE TRANSCRIPTIONAL ACTIVATOR"/>
    <property type="match status" value="1"/>
</dbReference>
<dbReference type="InterPro" id="IPR036388">
    <property type="entry name" value="WH-like_DNA-bd_sf"/>
</dbReference>
<dbReference type="InterPro" id="IPR007050">
    <property type="entry name" value="HTH_bacterioopsin"/>
</dbReference>
<proteinExistence type="predicted"/>
<feature type="domain" description="HTH bat-type" evidence="3">
    <location>
        <begin position="155"/>
        <end position="206"/>
    </location>
</feature>
<feature type="domain" description="Bacterioopsin transcriptional activator GAF and HTH associated" evidence="4">
    <location>
        <begin position="19"/>
        <end position="139"/>
    </location>
</feature>
<evidence type="ECO:0000259" key="4">
    <source>
        <dbReference type="Pfam" id="PF15915"/>
    </source>
</evidence>
<dbReference type="Proteomes" id="UP000663525">
    <property type="component" value="Chromosome"/>
</dbReference>